<evidence type="ECO:0000313" key="11">
    <source>
        <dbReference type="Proteomes" id="UP000239480"/>
    </source>
</evidence>
<dbReference type="OrthoDB" id="9776488at2"/>
<feature type="binding site" evidence="7">
    <location>
        <begin position="310"/>
        <end position="312"/>
    </location>
    <ligand>
        <name>substrate</name>
    </ligand>
</feature>
<reference evidence="10 11" key="1">
    <citation type="submission" date="2018-03" db="EMBL/GenBank/DDBJ databases">
        <title>Genomic Encyclopedia of Archaeal and Bacterial Type Strains, Phase II (KMG-II): from individual species to whole genera.</title>
        <authorList>
            <person name="Goeker M."/>
        </authorList>
    </citation>
    <scope>NUCLEOTIDE SEQUENCE [LARGE SCALE GENOMIC DNA]</scope>
    <source>
        <strain evidence="10 11">DSM 29328</strain>
    </source>
</reference>
<feature type="binding site" evidence="7">
    <location>
        <position position="255"/>
    </location>
    <ligand>
        <name>substrate</name>
    </ligand>
</feature>
<protein>
    <submittedName>
        <fullName evidence="10">N-acetylglucosamine 6-phosphate deacetylase</fullName>
    </submittedName>
</protein>
<organism evidence="10 11">
    <name type="scientific">Aliiruegeria haliotis</name>
    <dbReference type="NCBI Taxonomy" id="1280846"/>
    <lineage>
        <taxon>Bacteria</taxon>
        <taxon>Pseudomonadati</taxon>
        <taxon>Pseudomonadota</taxon>
        <taxon>Alphaproteobacteria</taxon>
        <taxon>Rhodobacterales</taxon>
        <taxon>Roseobacteraceae</taxon>
        <taxon>Aliiruegeria</taxon>
    </lineage>
</organism>
<comment type="caution">
    <text evidence="10">The sequence shown here is derived from an EMBL/GenBank/DDBJ whole genome shotgun (WGS) entry which is preliminary data.</text>
</comment>
<proteinExistence type="inferred from homology"/>
<dbReference type="PANTHER" id="PTHR11113">
    <property type="entry name" value="N-ACETYLGLUCOSAMINE-6-PHOSPHATE DEACETYLASE"/>
    <property type="match status" value="1"/>
</dbReference>
<dbReference type="GO" id="GO:0046872">
    <property type="term" value="F:metal ion binding"/>
    <property type="evidence" value="ECO:0007669"/>
    <property type="project" value="UniProtKB-KW"/>
</dbReference>
<accession>A0A2T0RLW0</accession>
<feature type="binding site" evidence="7">
    <location>
        <position position="145"/>
    </location>
    <ligand>
        <name>substrate</name>
    </ligand>
</feature>
<dbReference type="InterPro" id="IPR006680">
    <property type="entry name" value="Amidohydro-rel"/>
</dbReference>
<evidence type="ECO:0000256" key="6">
    <source>
        <dbReference type="PIRSR" id="PIRSR038994-1"/>
    </source>
</evidence>
<dbReference type="NCBIfam" id="TIGR00221">
    <property type="entry name" value="nagA"/>
    <property type="match status" value="1"/>
</dbReference>
<dbReference type="EMBL" id="PVTD01000007">
    <property type="protein sequence ID" value="PRY22175.1"/>
    <property type="molecule type" value="Genomic_DNA"/>
</dbReference>
<feature type="binding site" evidence="8">
    <location>
        <position position="199"/>
    </location>
    <ligand>
        <name>Zn(2+)</name>
        <dbReference type="ChEBI" id="CHEBI:29105"/>
    </ligand>
</feature>
<dbReference type="Proteomes" id="UP000239480">
    <property type="component" value="Unassembled WGS sequence"/>
</dbReference>
<gene>
    <name evidence="10" type="ORF">CLV78_10799</name>
</gene>
<dbReference type="AlphaFoldDB" id="A0A2T0RLW0"/>
<sequence>MADQRSFHLFARTLYDGEAEVPAKDVLIRIAAGRIESLSPVRGGFRLPSECIEAEIVTPGFIDLQINGANDIQFNFEPNVAGLRAIAAGARAGGTAYLLPTFTTAPGRDYQRAVDAVREAIAEGVPGILGVHLEGPFFSLQRPGIHPTEHIRALDQEDVAYLCQAAADLPILLTLAPECQHRPHLRQLSAAGVVLFAGHSAASAEQMADARADGVVGVTHLFNAMSQTVGRNPGIVGEVLGTQHGFAGIIADGIHVHPLNLALAARSLPDGLCLVTDAMQTLAGGKTEFDLYGKSIHLLDGKLTGPDGTLAGAHLAMNEAVRNLHRFAQTPLGRCVRMATANPARCLNLHRKLGRVAPGFRASFSLLNSGWNAEGVVVDGALFRKEKCVSPFAD</sequence>
<dbReference type="GO" id="GO:0008448">
    <property type="term" value="F:N-acetylglucosamine-6-phosphate deacetylase activity"/>
    <property type="evidence" value="ECO:0007669"/>
    <property type="project" value="InterPro"/>
</dbReference>
<keyword evidence="4 5" id="KW-0119">Carbohydrate metabolism</keyword>
<feature type="binding site" evidence="8">
    <location>
        <position position="134"/>
    </location>
    <ligand>
        <name>Zn(2+)</name>
        <dbReference type="ChEBI" id="CHEBI:29105"/>
    </ligand>
</feature>
<dbReference type="InterPro" id="IPR003764">
    <property type="entry name" value="GlcNAc_6-P_deAcase"/>
</dbReference>
<keyword evidence="3 5" id="KW-0378">Hydrolase</keyword>
<evidence type="ECO:0000256" key="5">
    <source>
        <dbReference type="PIRNR" id="PIRNR038994"/>
    </source>
</evidence>
<feature type="active site" description="Proton donor/acceptor" evidence="6">
    <location>
        <position position="277"/>
    </location>
</feature>
<evidence type="ECO:0000256" key="4">
    <source>
        <dbReference type="ARBA" id="ARBA00023277"/>
    </source>
</evidence>
<dbReference type="Pfam" id="PF01979">
    <property type="entry name" value="Amidohydro_1"/>
    <property type="match status" value="1"/>
</dbReference>
<dbReference type="InterPro" id="IPR011059">
    <property type="entry name" value="Metal-dep_hydrolase_composite"/>
</dbReference>
<dbReference type="GO" id="GO:0006046">
    <property type="term" value="P:N-acetylglucosamine catabolic process"/>
    <property type="evidence" value="ECO:0007669"/>
    <property type="project" value="TreeGrafter"/>
</dbReference>
<feature type="binding site" evidence="7">
    <location>
        <position position="231"/>
    </location>
    <ligand>
        <name>substrate</name>
    </ligand>
</feature>
<evidence type="ECO:0000259" key="9">
    <source>
        <dbReference type="Pfam" id="PF01979"/>
    </source>
</evidence>
<evidence type="ECO:0000256" key="1">
    <source>
        <dbReference type="ARBA" id="ARBA00010716"/>
    </source>
</evidence>
<dbReference type="Gene3D" id="3.20.20.140">
    <property type="entry name" value="Metal-dependent hydrolases"/>
    <property type="match status" value="1"/>
</dbReference>
<evidence type="ECO:0000256" key="7">
    <source>
        <dbReference type="PIRSR" id="PIRSR038994-2"/>
    </source>
</evidence>
<comment type="similarity">
    <text evidence="1 5">Belongs to the metallo-dependent hydrolases superfamily. NagA family.</text>
</comment>
<evidence type="ECO:0000256" key="2">
    <source>
        <dbReference type="ARBA" id="ARBA00022723"/>
    </source>
</evidence>
<feature type="binding site" evidence="8">
    <location>
        <position position="220"/>
    </location>
    <ligand>
        <name>Zn(2+)</name>
        <dbReference type="ChEBI" id="CHEBI:29105"/>
    </ligand>
</feature>
<dbReference type="SUPFAM" id="SSF51556">
    <property type="entry name" value="Metallo-dependent hydrolases"/>
    <property type="match status" value="1"/>
</dbReference>
<keyword evidence="11" id="KW-1185">Reference proteome</keyword>
<evidence type="ECO:0000313" key="10">
    <source>
        <dbReference type="EMBL" id="PRY22175.1"/>
    </source>
</evidence>
<dbReference type="InterPro" id="IPR032466">
    <property type="entry name" value="Metal_Hydrolase"/>
</dbReference>
<evidence type="ECO:0000256" key="8">
    <source>
        <dbReference type="PIRSR" id="PIRSR038994-3"/>
    </source>
</evidence>
<dbReference type="PIRSF" id="PIRSF038994">
    <property type="entry name" value="NagA"/>
    <property type="match status" value="1"/>
</dbReference>
<dbReference type="RefSeq" id="WP_158263566.1">
    <property type="nucleotide sequence ID" value="NZ_PVTD01000007.1"/>
</dbReference>
<evidence type="ECO:0000256" key="3">
    <source>
        <dbReference type="ARBA" id="ARBA00022801"/>
    </source>
</evidence>
<dbReference type="Gene3D" id="2.30.40.10">
    <property type="entry name" value="Urease, subunit C, domain 1"/>
    <property type="match status" value="1"/>
</dbReference>
<keyword evidence="2 8" id="KW-0479">Metal-binding</keyword>
<name>A0A2T0RLW0_9RHOB</name>
<feature type="binding site" evidence="7">
    <location>
        <begin position="223"/>
        <end position="224"/>
    </location>
    <ligand>
        <name>substrate</name>
    </ligand>
</feature>
<feature type="domain" description="Amidohydrolase-related" evidence="9">
    <location>
        <begin position="56"/>
        <end position="380"/>
    </location>
</feature>
<comment type="cofactor">
    <cofactor evidence="8">
        <name>a divalent metal cation</name>
        <dbReference type="ChEBI" id="CHEBI:60240"/>
    </cofactor>
    <text evidence="8">Binds 1 divalent metal cation per subunit.</text>
</comment>
<dbReference type="PANTHER" id="PTHR11113:SF14">
    <property type="entry name" value="N-ACETYLGLUCOSAMINE-6-PHOSPHATE DEACETYLASE"/>
    <property type="match status" value="1"/>
</dbReference>